<dbReference type="GO" id="GO:0003676">
    <property type="term" value="F:nucleic acid binding"/>
    <property type="evidence" value="ECO:0007669"/>
    <property type="project" value="InterPro"/>
</dbReference>
<feature type="chain" id="PRO_5016860676" evidence="3">
    <location>
        <begin position="22"/>
        <end position="318"/>
    </location>
</feature>
<dbReference type="GO" id="GO:0046872">
    <property type="term" value="F:metal ion binding"/>
    <property type="evidence" value="ECO:0007669"/>
    <property type="project" value="UniProtKB-KW"/>
</dbReference>
<dbReference type="CDD" id="cd00091">
    <property type="entry name" value="NUC"/>
    <property type="match status" value="1"/>
</dbReference>
<feature type="active site" description="Proton acceptor" evidence="1">
    <location>
        <position position="147"/>
    </location>
</feature>
<dbReference type="Gene3D" id="3.40.570.10">
    <property type="entry name" value="Extracellular Endonuclease, subunit A"/>
    <property type="match status" value="1"/>
</dbReference>
<dbReference type="GO" id="GO:0004519">
    <property type="term" value="F:endonuclease activity"/>
    <property type="evidence" value="ECO:0007669"/>
    <property type="project" value="UniProtKB-KW"/>
</dbReference>
<dbReference type="PANTHER" id="PTHR13966:SF5">
    <property type="entry name" value="ENDONUCLEASE G, MITOCHONDRIAL"/>
    <property type="match status" value="1"/>
</dbReference>
<feature type="domain" description="DNA/RNA non-specific endonuclease/pyrophosphatase/phosphodiesterase" evidence="5">
    <location>
        <begin position="81"/>
        <end position="307"/>
    </location>
</feature>
<dbReference type="InterPro" id="IPR044925">
    <property type="entry name" value="His-Me_finger_sf"/>
</dbReference>
<comment type="caution">
    <text evidence="6">The sequence shown here is derived from an EMBL/GenBank/DDBJ whole genome shotgun (WGS) entry which is preliminary data.</text>
</comment>
<dbReference type="InterPro" id="IPR020821">
    <property type="entry name" value="ENPP1-3/EXOG-like_nuc-like"/>
</dbReference>
<dbReference type="Proteomes" id="UP000253410">
    <property type="component" value="Unassembled WGS sequence"/>
</dbReference>
<dbReference type="InterPro" id="IPR044929">
    <property type="entry name" value="DNA/RNA_non-sp_Endonuclease_sf"/>
</dbReference>
<dbReference type="PANTHER" id="PTHR13966">
    <property type="entry name" value="ENDONUCLEASE RELATED"/>
    <property type="match status" value="1"/>
</dbReference>
<dbReference type="RefSeq" id="WP_113618338.1">
    <property type="nucleotide sequence ID" value="NZ_QFFJ01000002.1"/>
</dbReference>
<proteinExistence type="predicted"/>
<evidence type="ECO:0000256" key="1">
    <source>
        <dbReference type="PIRSR" id="PIRSR640255-1"/>
    </source>
</evidence>
<feature type="signal peptide" evidence="3">
    <location>
        <begin position="1"/>
        <end position="21"/>
    </location>
</feature>
<dbReference type="EMBL" id="QFFJ01000002">
    <property type="protein sequence ID" value="RBL89588.1"/>
    <property type="molecule type" value="Genomic_DNA"/>
</dbReference>
<keyword evidence="3" id="KW-0732">Signal</keyword>
<keyword evidence="6" id="KW-0378">Hydrolase</keyword>
<keyword evidence="6" id="KW-0540">Nuclease</keyword>
<dbReference type="GO" id="GO:0016787">
    <property type="term" value="F:hydrolase activity"/>
    <property type="evidence" value="ECO:0007669"/>
    <property type="project" value="InterPro"/>
</dbReference>
<dbReference type="PROSITE" id="PS51257">
    <property type="entry name" value="PROKAR_LIPOPROTEIN"/>
    <property type="match status" value="1"/>
</dbReference>
<evidence type="ECO:0000259" key="5">
    <source>
        <dbReference type="SMART" id="SM00892"/>
    </source>
</evidence>
<dbReference type="SMART" id="SM00477">
    <property type="entry name" value="NUC"/>
    <property type="match status" value="1"/>
</dbReference>
<dbReference type="InterPro" id="IPR040255">
    <property type="entry name" value="Non-specific_endonuclease"/>
</dbReference>
<dbReference type="OrthoDB" id="9811262at2"/>
<keyword evidence="7" id="KW-1185">Reference proteome</keyword>
<evidence type="ECO:0000256" key="3">
    <source>
        <dbReference type="SAM" id="SignalP"/>
    </source>
</evidence>
<dbReference type="SMART" id="SM00892">
    <property type="entry name" value="Endonuclease_NS"/>
    <property type="match status" value="1"/>
</dbReference>
<keyword evidence="2" id="KW-0479">Metal-binding</keyword>
<evidence type="ECO:0000259" key="4">
    <source>
        <dbReference type="SMART" id="SM00477"/>
    </source>
</evidence>
<evidence type="ECO:0000256" key="2">
    <source>
        <dbReference type="PIRSR" id="PIRSR640255-2"/>
    </source>
</evidence>
<sequence>MRINFRLLATYIALLLIVACAKDDIRKSAPGTAGKPDTIVVNPPVTPTEPGAVPGDNGHLLLGNPTDAKSDLVLLENYLMDQQYFMEAYSKNDGIPVWVSWHLQAEDCPGTIDRSNDFRSDINLPKGWYQVLASSYAGSVTGFDRGHNCPSGDRTATKPANSATFLMTNMIPQAASLNQIPWANMEDFIRQTVKNGNEAFIVMGSYGKGGRGDKQTAFVETLDDGRITVPKQVWKVVVIIPKGTNDLARVDANATVIAVDMPNDNTLYTGSGKTTAWKDYVCTVETLEAKAKAAGVPLDLFKKLPESVRTQLKKKLYK</sequence>
<evidence type="ECO:0000313" key="6">
    <source>
        <dbReference type="EMBL" id="RBL89588.1"/>
    </source>
</evidence>
<name>A0A365XTZ2_9BACT</name>
<protein>
    <submittedName>
        <fullName evidence="6">DNA/RNA non-specific endonuclease</fullName>
    </submittedName>
</protein>
<gene>
    <name evidence="6" type="ORF">DF182_24085</name>
</gene>
<dbReference type="SUPFAM" id="SSF54060">
    <property type="entry name" value="His-Me finger endonucleases"/>
    <property type="match status" value="1"/>
</dbReference>
<feature type="domain" description="ENPP1-3/EXOG-like endonuclease/phosphodiesterase" evidence="4">
    <location>
        <begin position="82"/>
        <end position="307"/>
    </location>
</feature>
<dbReference type="AlphaFoldDB" id="A0A365XTZ2"/>
<dbReference type="InterPro" id="IPR001604">
    <property type="entry name" value="Endo_G_ENPP1-like_dom"/>
</dbReference>
<dbReference type="Pfam" id="PF01223">
    <property type="entry name" value="Endonuclease_NS"/>
    <property type="match status" value="1"/>
</dbReference>
<keyword evidence="6" id="KW-0255">Endonuclease</keyword>
<accession>A0A365XTZ2</accession>
<feature type="binding site" evidence="2">
    <location>
        <position position="178"/>
    </location>
    <ligand>
        <name>Mg(2+)</name>
        <dbReference type="ChEBI" id="CHEBI:18420"/>
        <note>catalytic</note>
    </ligand>
</feature>
<reference evidence="6 7" key="1">
    <citation type="submission" date="2018-05" db="EMBL/GenBank/DDBJ databases">
        <title>Chitinophaga sp. K3CV102501T nov., isolated from isolated from a monsoon evergreen broad-leaved forest soil.</title>
        <authorList>
            <person name="Lv Y."/>
        </authorList>
    </citation>
    <scope>NUCLEOTIDE SEQUENCE [LARGE SCALE GENOMIC DNA]</scope>
    <source>
        <strain evidence="6 7">GDMCC 1.1325</strain>
    </source>
</reference>
<evidence type="ECO:0000313" key="7">
    <source>
        <dbReference type="Proteomes" id="UP000253410"/>
    </source>
</evidence>
<organism evidence="6 7">
    <name type="scientific">Chitinophaga flava</name>
    <dbReference type="NCBI Taxonomy" id="2259036"/>
    <lineage>
        <taxon>Bacteria</taxon>
        <taxon>Pseudomonadati</taxon>
        <taxon>Bacteroidota</taxon>
        <taxon>Chitinophagia</taxon>
        <taxon>Chitinophagales</taxon>
        <taxon>Chitinophagaceae</taxon>
        <taxon>Chitinophaga</taxon>
    </lineage>
</organism>